<dbReference type="EMBL" id="JAHXZJ010002609">
    <property type="protein sequence ID" value="KAH0540879.1"/>
    <property type="molecule type" value="Genomic_DNA"/>
</dbReference>
<feature type="region of interest" description="Disordered" evidence="4">
    <location>
        <begin position="62"/>
        <end position="85"/>
    </location>
</feature>
<dbReference type="InterPro" id="IPR026060">
    <property type="entry name" value="AMY1"/>
</dbReference>
<comment type="caution">
    <text evidence="5">The sequence shown here is derived from an EMBL/GenBank/DDBJ whole genome shotgun (WGS) entry which is preliminary data.</text>
</comment>
<sequence>MASYKPTDSKRDEFRRYLERSGVLDGLTKVLIALYEEPEKPTNAIEYIRKNLGGLTEITEEAGATSNVQDSESLEKRLQEAEAENRELRDKLAKLDLAEE</sequence>
<dbReference type="GO" id="GO:0005634">
    <property type="term" value="C:nucleus"/>
    <property type="evidence" value="ECO:0007669"/>
    <property type="project" value="UniProtKB-SubCell"/>
</dbReference>
<organism evidence="5 6">
    <name type="scientific">Cotesia glomerata</name>
    <name type="common">Lepidopteran parasitic wasp</name>
    <name type="synonym">Apanteles glomeratus</name>
    <dbReference type="NCBI Taxonomy" id="32391"/>
    <lineage>
        <taxon>Eukaryota</taxon>
        <taxon>Metazoa</taxon>
        <taxon>Ecdysozoa</taxon>
        <taxon>Arthropoda</taxon>
        <taxon>Hexapoda</taxon>
        <taxon>Insecta</taxon>
        <taxon>Pterygota</taxon>
        <taxon>Neoptera</taxon>
        <taxon>Endopterygota</taxon>
        <taxon>Hymenoptera</taxon>
        <taxon>Apocrita</taxon>
        <taxon>Ichneumonoidea</taxon>
        <taxon>Braconidae</taxon>
        <taxon>Microgastrinae</taxon>
        <taxon>Cotesia</taxon>
    </lineage>
</organism>
<dbReference type="AlphaFoldDB" id="A0AAV7I522"/>
<evidence type="ECO:0000313" key="5">
    <source>
        <dbReference type="EMBL" id="KAH0540879.1"/>
    </source>
</evidence>
<proteinExistence type="inferred from homology"/>
<comment type="subcellular location">
    <subcellularLocation>
        <location evidence="1">Nucleus</location>
    </subcellularLocation>
</comment>
<feature type="compositionally biased region" description="Basic and acidic residues" evidence="4">
    <location>
        <begin position="73"/>
        <end position="85"/>
    </location>
</feature>
<dbReference type="PANTHER" id="PTHR13168:SF0">
    <property type="entry name" value="C-MYC-BINDING PROTEIN"/>
    <property type="match status" value="1"/>
</dbReference>
<reference evidence="5 6" key="1">
    <citation type="journal article" date="2021" name="J. Hered.">
        <title>A chromosome-level genome assembly of the parasitoid wasp, Cotesia glomerata (Hymenoptera: Braconidae).</title>
        <authorList>
            <person name="Pinto B.J."/>
            <person name="Weis J.J."/>
            <person name="Gamble T."/>
            <person name="Ode P.J."/>
            <person name="Paul R."/>
            <person name="Zaspel J.M."/>
        </authorList>
    </citation>
    <scope>NUCLEOTIDE SEQUENCE [LARGE SCALE GENOMIC DNA]</scope>
    <source>
        <strain evidence="5">CgM1</strain>
    </source>
</reference>
<evidence type="ECO:0000256" key="1">
    <source>
        <dbReference type="ARBA" id="ARBA00004123"/>
    </source>
</evidence>
<evidence type="ECO:0008006" key="7">
    <source>
        <dbReference type="Google" id="ProtNLM"/>
    </source>
</evidence>
<dbReference type="GO" id="GO:0003713">
    <property type="term" value="F:transcription coactivator activity"/>
    <property type="evidence" value="ECO:0007669"/>
    <property type="project" value="InterPro"/>
</dbReference>
<comment type="similarity">
    <text evidence="2">Belongs to the AMY1 family.</text>
</comment>
<evidence type="ECO:0000256" key="4">
    <source>
        <dbReference type="SAM" id="MobiDB-lite"/>
    </source>
</evidence>
<dbReference type="PANTHER" id="PTHR13168">
    <property type="entry name" value="ASSOCIATE OF C-MYC AMY-1"/>
    <property type="match status" value="1"/>
</dbReference>
<protein>
    <recommendedName>
        <fullName evidence="7">c-Myc-binding protein</fullName>
    </recommendedName>
</protein>
<keyword evidence="3" id="KW-0539">Nucleus</keyword>
<evidence type="ECO:0000256" key="3">
    <source>
        <dbReference type="ARBA" id="ARBA00023242"/>
    </source>
</evidence>
<evidence type="ECO:0000256" key="2">
    <source>
        <dbReference type="ARBA" id="ARBA00009389"/>
    </source>
</evidence>
<evidence type="ECO:0000313" key="6">
    <source>
        <dbReference type="Proteomes" id="UP000826195"/>
    </source>
</evidence>
<keyword evidence="6" id="KW-1185">Reference proteome</keyword>
<name>A0AAV7I522_COTGL</name>
<accession>A0AAV7I522</accession>
<dbReference type="PRINTS" id="PR02028">
    <property type="entry name" value="CMYCBINDINGP"/>
</dbReference>
<gene>
    <name evidence="5" type="ORF">KQX54_020372</name>
</gene>
<dbReference type="Proteomes" id="UP000826195">
    <property type="component" value="Unassembled WGS sequence"/>
</dbReference>